<gene>
    <name evidence="2" type="ORF">B0H66DRAFT_372445</name>
</gene>
<sequence>MRGTDGRRPRRSKVTASSGLTRLRRPSTYAAKVVNGIRVWGKPTRVNKASADKQKSVDIGADLFINNLDLQVDGILRQPNISRDEKTKCPKDTASIASTLLRPVMLRVLDGLRELGGYDGEVAVPA</sequence>
<name>A0AAE0HWE6_9PEZI</name>
<feature type="region of interest" description="Disordered" evidence="1">
    <location>
        <begin position="1"/>
        <end position="21"/>
    </location>
</feature>
<dbReference type="AlphaFoldDB" id="A0AAE0HWE6"/>
<comment type="caution">
    <text evidence="2">The sequence shown here is derived from an EMBL/GenBank/DDBJ whole genome shotgun (WGS) entry which is preliminary data.</text>
</comment>
<dbReference type="EMBL" id="JAUEDM010000007">
    <property type="protein sequence ID" value="KAK3314155.1"/>
    <property type="molecule type" value="Genomic_DNA"/>
</dbReference>
<reference evidence="2" key="1">
    <citation type="journal article" date="2023" name="Mol. Phylogenet. Evol.">
        <title>Genome-scale phylogeny and comparative genomics of the fungal order Sordariales.</title>
        <authorList>
            <person name="Hensen N."/>
            <person name="Bonometti L."/>
            <person name="Westerberg I."/>
            <person name="Brannstrom I.O."/>
            <person name="Guillou S."/>
            <person name="Cros-Aarteil S."/>
            <person name="Calhoun S."/>
            <person name="Haridas S."/>
            <person name="Kuo A."/>
            <person name="Mondo S."/>
            <person name="Pangilinan J."/>
            <person name="Riley R."/>
            <person name="LaButti K."/>
            <person name="Andreopoulos B."/>
            <person name="Lipzen A."/>
            <person name="Chen C."/>
            <person name="Yan M."/>
            <person name="Daum C."/>
            <person name="Ng V."/>
            <person name="Clum A."/>
            <person name="Steindorff A."/>
            <person name="Ohm R.A."/>
            <person name="Martin F."/>
            <person name="Silar P."/>
            <person name="Natvig D.O."/>
            <person name="Lalanne C."/>
            <person name="Gautier V."/>
            <person name="Ament-Velasquez S.L."/>
            <person name="Kruys A."/>
            <person name="Hutchinson M.I."/>
            <person name="Powell A.J."/>
            <person name="Barry K."/>
            <person name="Miller A.N."/>
            <person name="Grigoriev I.V."/>
            <person name="Debuchy R."/>
            <person name="Gladieux P."/>
            <person name="Hiltunen Thoren M."/>
            <person name="Johannesson H."/>
        </authorList>
    </citation>
    <scope>NUCLEOTIDE SEQUENCE</scope>
    <source>
        <strain evidence="2">CBS 118394</strain>
    </source>
</reference>
<dbReference type="Proteomes" id="UP001283341">
    <property type="component" value="Unassembled WGS sequence"/>
</dbReference>
<reference evidence="2" key="2">
    <citation type="submission" date="2023-06" db="EMBL/GenBank/DDBJ databases">
        <authorList>
            <consortium name="Lawrence Berkeley National Laboratory"/>
            <person name="Haridas S."/>
            <person name="Hensen N."/>
            <person name="Bonometti L."/>
            <person name="Westerberg I."/>
            <person name="Brannstrom I.O."/>
            <person name="Guillou S."/>
            <person name="Cros-Aarteil S."/>
            <person name="Calhoun S."/>
            <person name="Kuo A."/>
            <person name="Mondo S."/>
            <person name="Pangilinan J."/>
            <person name="Riley R."/>
            <person name="Labutti K."/>
            <person name="Andreopoulos B."/>
            <person name="Lipzen A."/>
            <person name="Chen C."/>
            <person name="Yanf M."/>
            <person name="Daum C."/>
            <person name="Ng V."/>
            <person name="Clum A."/>
            <person name="Steindorff A."/>
            <person name="Ohm R."/>
            <person name="Martin F."/>
            <person name="Silar P."/>
            <person name="Natvig D."/>
            <person name="Lalanne C."/>
            <person name="Gautier V."/>
            <person name="Ament-Velasquez S.L."/>
            <person name="Kruys A."/>
            <person name="Hutchinson M.I."/>
            <person name="Powell A.J."/>
            <person name="Barry K."/>
            <person name="Miller A.N."/>
            <person name="Grigoriev I.V."/>
            <person name="Debuchy R."/>
            <person name="Gladieux P."/>
            <person name="Thoren M.H."/>
            <person name="Johannesson H."/>
        </authorList>
    </citation>
    <scope>NUCLEOTIDE SEQUENCE</scope>
    <source>
        <strain evidence="2">CBS 118394</strain>
    </source>
</reference>
<evidence type="ECO:0000256" key="1">
    <source>
        <dbReference type="SAM" id="MobiDB-lite"/>
    </source>
</evidence>
<proteinExistence type="predicted"/>
<keyword evidence="3" id="KW-1185">Reference proteome</keyword>
<protein>
    <submittedName>
        <fullName evidence="2">Uncharacterized protein</fullName>
    </submittedName>
</protein>
<evidence type="ECO:0000313" key="2">
    <source>
        <dbReference type="EMBL" id="KAK3314155.1"/>
    </source>
</evidence>
<evidence type="ECO:0000313" key="3">
    <source>
        <dbReference type="Proteomes" id="UP001283341"/>
    </source>
</evidence>
<organism evidence="2 3">
    <name type="scientific">Apodospora peruviana</name>
    <dbReference type="NCBI Taxonomy" id="516989"/>
    <lineage>
        <taxon>Eukaryota</taxon>
        <taxon>Fungi</taxon>
        <taxon>Dikarya</taxon>
        <taxon>Ascomycota</taxon>
        <taxon>Pezizomycotina</taxon>
        <taxon>Sordariomycetes</taxon>
        <taxon>Sordariomycetidae</taxon>
        <taxon>Sordariales</taxon>
        <taxon>Lasiosphaeriaceae</taxon>
        <taxon>Apodospora</taxon>
    </lineage>
</organism>
<accession>A0AAE0HWE6</accession>